<evidence type="ECO:0000256" key="1">
    <source>
        <dbReference type="SAM" id="MobiDB-lite"/>
    </source>
</evidence>
<dbReference type="GO" id="GO:0004519">
    <property type="term" value="F:endonuclease activity"/>
    <property type="evidence" value="ECO:0007669"/>
    <property type="project" value="UniProtKB-KW"/>
</dbReference>
<reference evidence="3 4" key="2">
    <citation type="submission" date="2015-01" db="EMBL/GenBank/DDBJ databases">
        <title>Genome sequence of a Bifidobacterium animalis strain.</title>
        <authorList>
            <person name="Bogovic-Matijasic B."/>
            <person name="Hacin B."/>
            <person name="Citar M."/>
            <person name="Svigelj K."/>
            <person name="Stempelj M."/>
            <person name="Rogelj I."/>
        </authorList>
    </citation>
    <scope>NUCLEOTIDE SEQUENCE [LARGE SCALE GENOMIC DNA]</scope>
    <source>
        <strain evidence="3 4">IM386</strain>
    </source>
</reference>
<accession>A0AAV2W157</accession>
<dbReference type="Gene3D" id="3.40.50.300">
    <property type="entry name" value="P-loop containing nucleotide triphosphate hydrolases"/>
    <property type="match status" value="1"/>
</dbReference>
<feature type="region of interest" description="Disordered" evidence="1">
    <location>
        <begin position="590"/>
        <end position="612"/>
    </location>
</feature>
<dbReference type="EMBL" id="CBUQ010000007">
    <property type="protein sequence ID" value="CDI67347.1"/>
    <property type="molecule type" value="Genomic_DNA"/>
</dbReference>
<dbReference type="InterPro" id="IPR011704">
    <property type="entry name" value="ATPase_dyneun-rel_AAA"/>
</dbReference>
<dbReference type="InterPro" id="IPR003593">
    <property type="entry name" value="AAA+_ATPase"/>
</dbReference>
<dbReference type="SMART" id="SM00382">
    <property type="entry name" value="AAA"/>
    <property type="match status" value="1"/>
</dbReference>
<dbReference type="SUPFAM" id="SSF52540">
    <property type="entry name" value="P-loop containing nucleoside triphosphate hydrolases"/>
    <property type="match status" value="1"/>
</dbReference>
<comment type="caution">
    <text evidence="3">The sequence shown here is derived from an EMBL/GenBank/DDBJ whole genome shotgun (WGS) entry which is preliminary data.</text>
</comment>
<organism evidence="3 4">
    <name type="scientific">Bifidobacterium animalis subsp. animalis IM386</name>
    <dbReference type="NCBI Taxonomy" id="1402194"/>
    <lineage>
        <taxon>Bacteria</taxon>
        <taxon>Bacillati</taxon>
        <taxon>Actinomycetota</taxon>
        <taxon>Actinomycetes</taxon>
        <taxon>Bifidobacteriales</taxon>
        <taxon>Bifidobacteriaceae</taxon>
        <taxon>Bifidobacterium</taxon>
    </lineage>
</organism>
<protein>
    <submittedName>
        <fullName evidence="3">Endonuclease, point mutation</fullName>
    </submittedName>
</protein>
<dbReference type="Proteomes" id="UP000035645">
    <property type="component" value="Unassembled WGS sequence"/>
</dbReference>
<reference evidence="3 4" key="1">
    <citation type="submission" date="2013-10" db="EMBL/GenBank/DDBJ databases">
        <authorList>
            <person name="Manrique M."/>
        </authorList>
    </citation>
    <scope>NUCLEOTIDE SEQUENCE [LARGE SCALE GENOMIC DNA]</scope>
    <source>
        <strain evidence="3 4">IM386</strain>
    </source>
</reference>
<dbReference type="PANTHER" id="PTHR37291:SF1">
    <property type="entry name" value="TYPE IV METHYL-DIRECTED RESTRICTION ENZYME ECOKMCRB SUBUNIT"/>
    <property type="match status" value="1"/>
</dbReference>
<dbReference type="AlphaFoldDB" id="A0AAV2W157"/>
<keyword evidence="3" id="KW-0255">Endonuclease</keyword>
<dbReference type="Pfam" id="PF07728">
    <property type="entry name" value="AAA_5"/>
    <property type="match status" value="1"/>
</dbReference>
<evidence type="ECO:0000313" key="4">
    <source>
        <dbReference type="Proteomes" id="UP000035645"/>
    </source>
</evidence>
<dbReference type="GO" id="GO:0016887">
    <property type="term" value="F:ATP hydrolysis activity"/>
    <property type="evidence" value="ECO:0007669"/>
    <property type="project" value="InterPro"/>
</dbReference>
<evidence type="ECO:0000313" key="3">
    <source>
        <dbReference type="EMBL" id="CDI67347.1"/>
    </source>
</evidence>
<proteinExistence type="predicted"/>
<sequence length="612" mass="68865">MTDQSELEHFKDILNVYTNVVNYLIQHKAKFKPAKGGAAAHTAEGEKDDVSETYMTYEEANEIAERSKTGPGFAISLMKDGSKPRPKFVEFLRKYNLLSQGVLDDKKRLNQYFRVGGVPITLQIGAGYQFLMPAKTFINYGWVNINYIFDDSGVTALKCWIPKPQKFDLTNQRLNALVNRLAQDPNYKGLKQPVYEKRFAEFGLHDDAITPGLEALFNQFNALKVIAERNAREMADETNGIFGFARLKDKIDEAAIRPVQVKLEDAERTNRTAENLIFHGAPGTGKTFSVLRAAAELIAADNADESGATKELREILDKAEMSGSNDSSVDSITLFKVLQKNPRFEFVQFHPSYDYTDFVEGLRPVPVKADADSADSADSTVPTGSGFALQAGTFMEFCARARKDSGHQYYFLIDEINRGDISNIFGELFFLLDGGYRGVGVTTQYANLHIKAFSDKYLNEEGKFDIPDNVTIVGTMNDIDRSVDSFDFAMRRRFRFIDINWQSSIELRFEDDTTAYPQLNKVKNLMARMNNAIAGADYPTLNADYALGASYFASMAQAESDEKYDEEKAVTWDQKIKPLLEEYLRGNVDGKTIGDLQNEWNKKDDKSASDKK</sequence>
<feature type="compositionally biased region" description="Basic and acidic residues" evidence="1">
    <location>
        <begin position="600"/>
        <end position="612"/>
    </location>
</feature>
<keyword evidence="3" id="KW-0378">Hydrolase</keyword>
<dbReference type="InterPro" id="IPR027417">
    <property type="entry name" value="P-loop_NTPase"/>
</dbReference>
<feature type="domain" description="AAA+ ATPase" evidence="2">
    <location>
        <begin position="272"/>
        <end position="500"/>
    </location>
</feature>
<evidence type="ECO:0000259" key="2">
    <source>
        <dbReference type="SMART" id="SM00382"/>
    </source>
</evidence>
<name>A0AAV2W157_9BIFI</name>
<dbReference type="RefSeq" id="WP_014697275.1">
    <property type="nucleotide sequence ID" value="NZ_CBUQ010000007.1"/>
</dbReference>
<dbReference type="InterPro" id="IPR052934">
    <property type="entry name" value="Methyl-DNA_Rec/Restrict_Enz"/>
</dbReference>
<dbReference type="GO" id="GO:0005524">
    <property type="term" value="F:ATP binding"/>
    <property type="evidence" value="ECO:0007669"/>
    <property type="project" value="InterPro"/>
</dbReference>
<dbReference type="PANTHER" id="PTHR37291">
    <property type="entry name" value="5-METHYLCYTOSINE-SPECIFIC RESTRICTION ENZYME B"/>
    <property type="match status" value="1"/>
</dbReference>
<keyword evidence="3" id="KW-0540">Nuclease</keyword>
<gene>
    <name evidence="3" type="ORF">BANIM336_00668</name>
</gene>